<dbReference type="SUPFAM" id="SSF82784">
    <property type="entry name" value="OsmC-like"/>
    <property type="match status" value="1"/>
</dbReference>
<dbReference type="PANTHER" id="PTHR42830">
    <property type="entry name" value="OSMOTICALLY INDUCIBLE FAMILY PROTEIN"/>
    <property type="match status" value="1"/>
</dbReference>
<dbReference type="AlphaFoldDB" id="A0AAE9SC73"/>
<dbReference type="InterPro" id="IPR036102">
    <property type="entry name" value="OsmC/Ohrsf"/>
</dbReference>
<evidence type="ECO:0000313" key="2">
    <source>
        <dbReference type="Proteomes" id="UP001056890"/>
    </source>
</evidence>
<sequence>MSEFSALISWQRGAGEAFVDQRYSRAHEWEFDGGVRVPASSSPHVVPLPFSVAENVDPEEAFVASLSSCHMLTFLWLAARERYLVESYRDQAWGVMEPDERGRQSITRVTLRPRVQFGGERQPGLAELERLHHQAHEQCFIANSVRTEITTEVALYQESV</sequence>
<name>A0AAE9SC73_9GAMM</name>
<accession>A0AAE9SC73</accession>
<reference evidence="1" key="1">
    <citation type="submission" date="2022-06" db="EMBL/GenBank/DDBJ databases">
        <title>Complete Genome of Aeromonas sp. Strain SOD01 Isolated from an Urban Freshwater Stream.</title>
        <authorList>
            <person name="Williams L.E."/>
            <person name="Brysgel T."/>
            <person name="Capestro E.M."/>
            <person name="Foltz G.V."/>
            <person name="Gardner A.E."/>
            <person name="Ingrassia J."/>
            <person name="Peterson E."/>
            <person name="Arruda J."/>
            <person name="Flaherty I."/>
            <person name="Hunt M."/>
            <person name="Pappas G."/>
            <person name="Ramsaran S."/>
            <person name="Rocha M."/>
        </authorList>
    </citation>
    <scope>NUCLEOTIDE SEQUENCE</scope>
    <source>
        <strain evidence="1">SOD01</strain>
    </source>
</reference>
<dbReference type="Proteomes" id="UP001056890">
    <property type="component" value="Chromosome"/>
</dbReference>
<dbReference type="EMBL" id="CP099717">
    <property type="protein sequence ID" value="USV57111.1"/>
    <property type="molecule type" value="Genomic_DNA"/>
</dbReference>
<dbReference type="RefSeq" id="WP_252995061.1">
    <property type="nucleotide sequence ID" value="NZ_CP099717.1"/>
</dbReference>
<proteinExistence type="predicted"/>
<dbReference type="PANTHER" id="PTHR42830:SF2">
    <property type="entry name" value="OSMC_OHR FAMILY PROTEIN"/>
    <property type="match status" value="1"/>
</dbReference>
<protein>
    <submittedName>
        <fullName evidence="1">OsmC family protein</fullName>
    </submittedName>
</protein>
<dbReference type="InterPro" id="IPR015946">
    <property type="entry name" value="KH_dom-like_a/b"/>
</dbReference>
<dbReference type="Gene3D" id="3.30.300.20">
    <property type="match status" value="1"/>
</dbReference>
<dbReference type="Pfam" id="PF02566">
    <property type="entry name" value="OsmC"/>
    <property type="match status" value="1"/>
</dbReference>
<evidence type="ECO:0000313" key="1">
    <source>
        <dbReference type="EMBL" id="USV57111.1"/>
    </source>
</evidence>
<dbReference type="InterPro" id="IPR003718">
    <property type="entry name" value="OsmC/Ohr_fam"/>
</dbReference>
<dbReference type="InterPro" id="IPR052707">
    <property type="entry name" value="OsmC_Ohr_Peroxiredoxin"/>
</dbReference>
<gene>
    <name evidence="1" type="ORF">NHF51_17485</name>
</gene>
<organism evidence="1 2">
    <name type="scientific">Aeromonas encheleia</name>
    <dbReference type="NCBI Taxonomy" id="73010"/>
    <lineage>
        <taxon>Bacteria</taxon>
        <taxon>Pseudomonadati</taxon>
        <taxon>Pseudomonadota</taxon>
        <taxon>Gammaproteobacteria</taxon>
        <taxon>Aeromonadales</taxon>
        <taxon>Aeromonadaceae</taxon>
        <taxon>Aeromonas</taxon>
    </lineage>
</organism>
<keyword evidence="2" id="KW-1185">Reference proteome</keyword>